<keyword evidence="1" id="KW-1133">Transmembrane helix</keyword>
<evidence type="ECO:0000256" key="1">
    <source>
        <dbReference type="SAM" id="Phobius"/>
    </source>
</evidence>
<dbReference type="EMBL" id="SMFQ01000003">
    <property type="protein sequence ID" value="TCJ87422.1"/>
    <property type="molecule type" value="Genomic_DNA"/>
</dbReference>
<keyword evidence="3" id="KW-1185">Reference proteome</keyword>
<dbReference type="Proteomes" id="UP000294887">
    <property type="component" value="Unassembled WGS sequence"/>
</dbReference>
<dbReference type="AlphaFoldDB" id="A0A4R1F475"/>
<reference evidence="2 3" key="1">
    <citation type="submission" date="2019-03" db="EMBL/GenBank/DDBJ databases">
        <title>Genomic Encyclopedia of Type Strains, Phase IV (KMG-IV): sequencing the most valuable type-strain genomes for metagenomic binning, comparative biology and taxonomic classification.</title>
        <authorList>
            <person name="Goeker M."/>
        </authorList>
    </citation>
    <scope>NUCLEOTIDE SEQUENCE [LARGE SCALE GENOMIC DNA]</scope>
    <source>
        <strain evidence="2 3">DSM 24830</strain>
    </source>
</reference>
<feature type="transmembrane region" description="Helical" evidence="1">
    <location>
        <begin position="81"/>
        <end position="102"/>
    </location>
</feature>
<gene>
    <name evidence="2" type="ORF">EV695_1932</name>
</gene>
<sequence length="164" mass="17587">MNFKNTLLIGALSGFIVGVLFIYVQPLFGMSPLTDRHAAAYTQLSNIGPSIALIVAWTAHLLVSIGYGIATGLALFISKDLLSFGIFIAALGWITTVIAGPANQLIVRVVTRDGFPSLNGLPPLNFNLDAKLLLHLIFFLAIGVFLLGYSYLGKHKADSLRQSA</sequence>
<proteinExistence type="predicted"/>
<evidence type="ECO:0000313" key="2">
    <source>
        <dbReference type="EMBL" id="TCJ87422.1"/>
    </source>
</evidence>
<dbReference type="OrthoDB" id="5624945at2"/>
<organism evidence="2 3">
    <name type="scientific">Cocleimonas flava</name>
    <dbReference type="NCBI Taxonomy" id="634765"/>
    <lineage>
        <taxon>Bacteria</taxon>
        <taxon>Pseudomonadati</taxon>
        <taxon>Pseudomonadota</taxon>
        <taxon>Gammaproteobacteria</taxon>
        <taxon>Thiotrichales</taxon>
        <taxon>Thiotrichaceae</taxon>
        <taxon>Cocleimonas</taxon>
    </lineage>
</organism>
<protein>
    <submittedName>
        <fullName evidence="2">Uncharacterized protein</fullName>
    </submittedName>
</protein>
<dbReference type="RefSeq" id="WP_131905698.1">
    <property type="nucleotide sequence ID" value="NZ_BAAAFU010000004.1"/>
</dbReference>
<feature type="transmembrane region" description="Helical" evidence="1">
    <location>
        <begin position="7"/>
        <end position="27"/>
    </location>
</feature>
<accession>A0A4R1F475</accession>
<evidence type="ECO:0000313" key="3">
    <source>
        <dbReference type="Proteomes" id="UP000294887"/>
    </source>
</evidence>
<feature type="transmembrane region" description="Helical" evidence="1">
    <location>
        <begin position="47"/>
        <end position="69"/>
    </location>
</feature>
<keyword evidence="1" id="KW-0472">Membrane</keyword>
<name>A0A4R1F475_9GAMM</name>
<keyword evidence="1" id="KW-0812">Transmembrane</keyword>
<comment type="caution">
    <text evidence="2">The sequence shown here is derived from an EMBL/GenBank/DDBJ whole genome shotgun (WGS) entry which is preliminary data.</text>
</comment>
<feature type="transmembrane region" description="Helical" evidence="1">
    <location>
        <begin position="132"/>
        <end position="152"/>
    </location>
</feature>